<dbReference type="AlphaFoldDB" id="A0A917TEN6"/>
<evidence type="ECO:0000256" key="4">
    <source>
        <dbReference type="ARBA" id="ARBA00022692"/>
    </source>
</evidence>
<dbReference type="Proteomes" id="UP000618460">
    <property type="component" value="Unassembled WGS sequence"/>
</dbReference>
<keyword evidence="3" id="KW-1003">Cell membrane</keyword>
<dbReference type="InterPro" id="IPR017850">
    <property type="entry name" value="Alkaline_phosphatase_core_sf"/>
</dbReference>
<comment type="caution">
    <text evidence="10">The sequence shown here is derived from an EMBL/GenBank/DDBJ whole genome shotgun (WGS) entry which is preliminary data.</text>
</comment>
<dbReference type="InterPro" id="IPR000917">
    <property type="entry name" value="Sulfatase_N"/>
</dbReference>
<organism evidence="10 11">
    <name type="scientific">Paraliobacillus quinghaiensis</name>
    <dbReference type="NCBI Taxonomy" id="470815"/>
    <lineage>
        <taxon>Bacteria</taxon>
        <taxon>Bacillati</taxon>
        <taxon>Bacillota</taxon>
        <taxon>Bacilli</taxon>
        <taxon>Bacillales</taxon>
        <taxon>Bacillaceae</taxon>
        <taxon>Paraliobacillus</taxon>
    </lineage>
</organism>
<comment type="subcellular location">
    <subcellularLocation>
        <location evidence="1">Cell membrane</location>
        <topology evidence="1">Multi-pass membrane protein</topology>
    </subcellularLocation>
</comment>
<dbReference type="Gene3D" id="3.40.720.10">
    <property type="entry name" value="Alkaline Phosphatase, subunit A"/>
    <property type="match status" value="1"/>
</dbReference>
<feature type="domain" description="Sulfatase N-terminal" evidence="9">
    <location>
        <begin position="254"/>
        <end position="516"/>
    </location>
</feature>
<reference evidence="10" key="1">
    <citation type="journal article" date="2014" name="Int. J. Syst. Evol. Microbiol.">
        <title>Complete genome sequence of Corynebacterium casei LMG S-19264T (=DSM 44701T), isolated from a smear-ripened cheese.</title>
        <authorList>
            <consortium name="US DOE Joint Genome Institute (JGI-PGF)"/>
            <person name="Walter F."/>
            <person name="Albersmeier A."/>
            <person name="Kalinowski J."/>
            <person name="Ruckert C."/>
        </authorList>
    </citation>
    <scope>NUCLEOTIDE SEQUENCE</scope>
    <source>
        <strain evidence="10">CGMCC 1.6333</strain>
    </source>
</reference>
<keyword evidence="5 8" id="KW-1133">Transmembrane helix</keyword>
<keyword evidence="4 8" id="KW-0812">Transmembrane</keyword>
<protein>
    <recommendedName>
        <fullName evidence="9">Sulfatase N-terminal domain-containing protein</fullName>
    </recommendedName>
</protein>
<evidence type="ECO:0000256" key="5">
    <source>
        <dbReference type="ARBA" id="ARBA00022989"/>
    </source>
</evidence>
<evidence type="ECO:0000256" key="8">
    <source>
        <dbReference type="SAM" id="Phobius"/>
    </source>
</evidence>
<evidence type="ECO:0000256" key="3">
    <source>
        <dbReference type="ARBA" id="ARBA00022475"/>
    </source>
</evidence>
<reference evidence="10" key="2">
    <citation type="submission" date="2020-09" db="EMBL/GenBank/DDBJ databases">
        <authorList>
            <person name="Sun Q."/>
            <person name="Zhou Y."/>
        </authorList>
    </citation>
    <scope>NUCLEOTIDE SEQUENCE</scope>
    <source>
        <strain evidence="10">CGMCC 1.6333</strain>
    </source>
</reference>
<feature type="transmembrane region" description="Helical" evidence="8">
    <location>
        <begin position="49"/>
        <end position="69"/>
    </location>
</feature>
<dbReference type="EMBL" id="BMLG01000001">
    <property type="protein sequence ID" value="GGM20399.1"/>
    <property type="molecule type" value="Genomic_DNA"/>
</dbReference>
<dbReference type="CDD" id="cd16015">
    <property type="entry name" value="LTA_synthase"/>
    <property type="match status" value="1"/>
</dbReference>
<evidence type="ECO:0000256" key="1">
    <source>
        <dbReference type="ARBA" id="ARBA00004651"/>
    </source>
</evidence>
<accession>A0A917TEN6</accession>
<dbReference type="Gene3D" id="3.30.1120.170">
    <property type="match status" value="1"/>
</dbReference>
<sequence length="600" mass="68593">MGSLFLLFFGIIYASQLVYHDVFRTFYSFYSAANVGQALGFFDTILNTIGSNIVWILILFIPPLLFVVFGKKVLSNKRIPIVYSVAFAISFIFVHLLGLFVITYEDEKQNSAYDLYYNSSSPVLSVEKLGLLTTMRLDLQRQLTNWSPVIEPPSIAVGNTYVPSEEVEEDVEVDDGNNNESKETEPEIEPEYNVLDIDFDALIENTEDETLRMMHQYFKNVKPTEKNEYTGKFKGYNLIMLTAEGFAPYAVSEELTPTLYKMSNQGYQFTDFYVPLWGVSTSDGEYVALTSLIPKKGVWSFSESSKNHLPFVMGNQFKRLDYKTVAYHNHTFNYYDRDLSHPNMGYEYKGIGNGLDVKKIWPGSDLEMMEETVDEYVNDAPFHAYYMTMSGHLEYNFGGNNMALKNKSKVDHLDYSSQAKAYVATQIELDRALEYLINQLEEAGVMDNTLFVLSADHYPYGLEYETIDELTGKSVDRNFGIYKSDLIIYAKGMEEVVIDEPVSSLDIIPTVSNLLGLEYDSRLLMGRDVFSNKEPLVLFEDKSFITVKGKYNATTGEFMSNSGENPDQAYIDFISAKVNEKYYYSTQILDKNYYDIVINQ</sequence>
<name>A0A917TEN6_9BACI</name>
<dbReference type="SUPFAM" id="SSF53649">
    <property type="entry name" value="Alkaline phosphatase-like"/>
    <property type="match status" value="1"/>
</dbReference>
<evidence type="ECO:0000256" key="2">
    <source>
        <dbReference type="ARBA" id="ARBA00004936"/>
    </source>
</evidence>
<keyword evidence="11" id="KW-1185">Reference proteome</keyword>
<dbReference type="PANTHER" id="PTHR47371">
    <property type="entry name" value="LIPOTEICHOIC ACID SYNTHASE"/>
    <property type="match status" value="1"/>
</dbReference>
<dbReference type="InterPro" id="IPR050448">
    <property type="entry name" value="OpgB/LTA_synthase_biosynth"/>
</dbReference>
<keyword evidence="6 8" id="KW-0472">Membrane</keyword>
<dbReference type="Pfam" id="PF00884">
    <property type="entry name" value="Sulfatase"/>
    <property type="match status" value="1"/>
</dbReference>
<dbReference type="GO" id="GO:0005886">
    <property type="term" value="C:plasma membrane"/>
    <property type="evidence" value="ECO:0007669"/>
    <property type="project" value="UniProtKB-SubCell"/>
</dbReference>
<gene>
    <name evidence="10" type="ORF">GCM10011351_02800</name>
</gene>
<evidence type="ECO:0000313" key="11">
    <source>
        <dbReference type="Proteomes" id="UP000618460"/>
    </source>
</evidence>
<feature type="compositionally biased region" description="Acidic residues" evidence="7">
    <location>
        <begin position="168"/>
        <end position="177"/>
    </location>
</feature>
<feature type="region of interest" description="Disordered" evidence="7">
    <location>
        <begin position="168"/>
        <end position="188"/>
    </location>
</feature>
<comment type="pathway">
    <text evidence="2">Cell wall biogenesis; lipoteichoic acid biosynthesis.</text>
</comment>
<feature type="transmembrane region" description="Helical" evidence="8">
    <location>
        <begin position="81"/>
        <end position="104"/>
    </location>
</feature>
<dbReference type="PANTHER" id="PTHR47371:SF3">
    <property type="entry name" value="PHOSPHOGLYCEROL TRANSFERASE I"/>
    <property type="match status" value="1"/>
</dbReference>
<evidence type="ECO:0000313" key="10">
    <source>
        <dbReference type="EMBL" id="GGM20399.1"/>
    </source>
</evidence>
<evidence type="ECO:0000259" key="9">
    <source>
        <dbReference type="Pfam" id="PF00884"/>
    </source>
</evidence>
<evidence type="ECO:0000256" key="7">
    <source>
        <dbReference type="SAM" id="MobiDB-lite"/>
    </source>
</evidence>
<evidence type="ECO:0000256" key="6">
    <source>
        <dbReference type="ARBA" id="ARBA00023136"/>
    </source>
</evidence>
<proteinExistence type="predicted"/>